<dbReference type="InterPro" id="IPR000515">
    <property type="entry name" value="MetI-like"/>
</dbReference>
<dbReference type="InterPro" id="IPR010065">
    <property type="entry name" value="AA_ABC_transptr_permease_3TM"/>
</dbReference>
<evidence type="ECO:0000256" key="1">
    <source>
        <dbReference type="ARBA" id="ARBA00004651"/>
    </source>
</evidence>
<dbReference type="GO" id="GO:0006865">
    <property type="term" value="P:amino acid transport"/>
    <property type="evidence" value="ECO:0007669"/>
    <property type="project" value="TreeGrafter"/>
</dbReference>
<gene>
    <name evidence="9" type="primary">artQ</name>
    <name evidence="9" type="ORF">Csp1_12340</name>
</gene>
<evidence type="ECO:0000256" key="5">
    <source>
        <dbReference type="ARBA" id="ARBA00022989"/>
    </source>
</evidence>
<accession>A0A2Z3YTU9</accession>
<dbReference type="PANTHER" id="PTHR30614">
    <property type="entry name" value="MEMBRANE COMPONENT OF AMINO ACID ABC TRANSPORTER"/>
    <property type="match status" value="1"/>
</dbReference>
<feature type="transmembrane region" description="Helical" evidence="7">
    <location>
        <begin position="29"/>
        <end position="49"/>
    </location>
</feature>
<comment type="subcellular location">
    <subcellularLocation>
        <location evidence="1 7">Cell membrane</location>
        <topology evidence="1 7">Multi-pass membrane protein</topology>
    </subcellularLocation>
</comment>
<feature type="transmembrane region" description="Helical" evidence="7">
    <location>
        <begin position="148"/>
        <end position="168"/>
    </location>
</feature>
<evidence type="ECO:0000256" key="7">
    <source>
        <dbReference type="RuleBase" id="RU363032"/>
    </source>
</evidence>
<evidence type="ECO:0000256" key="6">
    <source>
        <dbReference type="ARBA" id="ARBA00023136"/>
    </source>
</evidence>
<keyword evidence="4 7" id="KW-0812">Transmembrane</keyword>
<dbReference type="InterPro" id="IPR035906">
    <property type="entry name" value="MetI-like_sf"/>
</dbReference>
<evidence type="ECO:0000256" key="3">
    <source>
        <dbReference type="ARBA" id="ARBA00022475"/>
    </source>
</evidence>
<sequence>MGGEALMSTTRATVLYDAPGPRAVRVNRILTAVVSVVLVALLVAVLWALGNKGQLDGDKWDIFLKGSSWTTYIIPGLWATVKAAVLSIIFALIVGAVLGIGRLSTHRSVRAVCSVIVEVFRAIPVLVLMLFAYTVFGEWGLFPSSQLGFAAVVFGLTMYNGSVIAETLRSGIGSLPKGQSEAAYSLGLTWGQTMTKILLPQAVAAMMPAIISQMVIALKDSALGYMIGFVEVVRSGRQLGEYYGAMLPSLLVIAAIMILINFGLTKLAERIEQQLRAGRARRNPIAKVPHQHAHQGIETKDEAFVDWHDPAHKDLRNTSE</sequence>
<dbReference type="EMBL" id="CP024988">
    <property type="protein sequence ID" value="AWT26034.1"/>
    <property type="molecule type" value="Genomic_DNA"/>
</dbReference>
<keyword evidence="5 7" id="KW-1133">Transmembrane helix</keyword>
<evidence type="ECO:0000313" key="9">
    <source>
        <dbReference type="EMBL" id="AWT26034.1"/>
    </source>
</evidence>
<dbReference type="InterPro" id="IPR043429">
    <property type="entry name" value="ArtM/GltK/GlnP/TcyL/YhdX-like"/>
</dbReference>
<dbReference type="Gene3D" id="1.10.3720.10">
    <property type="entry name" value="MetI-like"/>
    <property type="match status" value="1"/>
</dbReference>
<dbReference type="Proteomes" id="UP000247696">
    <property type="component" value="Chromosome"/>
</dbReference>
<keyword evidence="2 7" id="KW-0813">Transport</keyword>
<proteinExistence type="inferred from homology"/>
<organism evidence="9 10">
    <name type="scientific">Corynebacterium provencense</name>
    <dbReference type="NCBI Taxonomy" id="1737425"/>
    <lineage>
        <taxon>Bacteria</taxon>
        <taxon>Bacillati</taxon>
        <taxon>Actinomycetota</taxon>
        <taxon>Actinomycetes</taxon>
        <taxon>Mycobacteriales</taxon>
        <taxon>Corynebacteriaceae</taxon>
        <taxon>Corynebacterium</taxon>
    </lineage>
</organism>
<dbReference type="PROSITE" id="PS50928">
    <property type="entry name" value="ABC_TM1"/>
    <property type="match status" value="1"/>
</dbReference>
<evidence type="ECO:0000256" key="4">
    <source>
        <dbReference type="ARBA" id="ARBA00022692"/>
    </source>
</evidence>
<feature type="domain" description="ABC transmembrane type-1" evidence="8">
    <location>
        <begin position="77"/>
        <end position="268"/>
    </location>
</feature>
<keyword evidence="10" id="KW-1185">Reference proteome</keyword>
<keyword evidence="3" id="KW-1003">Cell membrane</keyword>
<feature type="transmembrane region" description="Helical" evidence="7">
    <location>
        <begin position="242"/>
        <end position="264"/>
    </location>
</feature>
<evidence type="ECO:0000256" key="2">
    <source>
        <dbReference type="ARBA" id="ARBA00022448"/>
    </source>
</evidence>
<dbReference type="GO" id="GO:0043190">
    <property type="term" value="C:ATP-binding cassette (ABC) transporter complex"/>
    <property type="evidence" value="ECO:0007669"/>
    <property type="project" value="InterPro"/>
</dbReference>
<feature type="transmembrane region" description="Helical" evidence="7">
    <location>
        <begin position="197"/>
        <end position="218"/>
    </location>
</feature>
<dbReference type="SUPFAM" id="SSF161098">
    <property type="entry name" value="MetI-like"/>
    <property type="match status" value="1"/>
</dbReference>
<protein>
    <submittedName>
        <fullName evidence="9">Arginine transport system permease protein ArtQ</fullName>
    </submittedName>
</protein>
<dbReference type="OrthoDB" id="4543034at2"/>
<dbReference type="PANTHER" id="PTHR30614:SF21">
    <property type="entry name" value="AMINO ACID ABC TRANSPORTER PERMEASE"/>
    <property type="match status" value="1"/>
</dbReference>
<feature type="transmembrane region" description="Helical" evidence="7">
    <location>
        <begin position="69"/>
        <end position="100"/>
    </location>
</feature>
<dbReference type="AlphaFoldDB" id="A0A2Z3YTU9"/>
<name>A0A2Z3YTU9_9CORY</name>
<dbReference type="STRING" id="1737425.GCA_900049755_00061"/>
<feature type="transmembrane region" description="Helical" evidence="7">
    <location>
        <begin position="112"/>
        <end position="136"/>
    </location>
</feature>
<dbReference type="KEGG" id="cpre:Csp1_12340"/>
<dbReference type="CDD" id="cd06261">
    <property type="entry name" value="TM_PBP2"/>
    <property type="match status" value="1"/>
</dbReference>
<evidence type="ECO:0000259" key="8">
    <source>
        <dbReference type="PROSITE" id="PS50928"/>
    </source>
</evidence>
<keyword evidence="6 7" id="KW-0472">Membrane</keyword>
<reference evidence="10" key="1">
    <citation type="submission" date="2017-11" db="EMBL/GenBank/DDBJ databases">
        <title>Otitis media/interna in a cat caused by the recently described species Corynebacterium provencense.</title>
        <authorList>
            <person name="Kittl S."/>
            <person name="Brodard I."/>
            <person name="Rychener L."/>
            <person name="Jores J."/>
            <person name="Roosje P."/>
            <person name="Gobeli Brawand S."/>
        </authorList>
    </citation>
    <scope>NUCLEOTIDE SEQUENCE [LARGE SCALE GENOMIC DNA]</scope>
    <source>
        <strain evidence="10">17KM38</strain>
    </source>
</reference>
<comment type="similarity">
    <text evidence="7">Belongs to the binding-protein-dependent transport system permease family.</text>
</comment>
<dbReference type="NCBIfam" id="TIGR01726">
    <property type="entry name" value="HEQRo_perm_3TM"/>
    <property type="match status" value="1"/>
</dbReference>
<dbReference type="Pfam" id="PF00528">
    <property type="entry name" value="BPD_transp_1"/>
    <property type="match status" value="1"/>
</dbReference>
<evidence type="ECO:0000313" key="10">
    <source>
        <dbReference type="Proteomes" id="UP000247696"/>
    </source>
</evidence>
<dbReference type="GO" id="GO:0022857">
    <property type="term" value="F:transmembrane transporter activity"/>
    <property type="evidence" value="ECO:0007669"/>
    <property type="project" value="InterPro"/>
</dbReference>